<dbReference type="PANTHER" id="PTHR33204:SF29">
    <property type="entry name" value="TRANSCRIPTIONAL REGULATOR"/>
    <property type="match status" value="1"/>
</dbReference>
<evidence type="ECO:0000256" key="3">
    <source>
        <dbReference type="ARBA" id="ARBA00023163"/>
    </source>
</evidence>
<organism evidence="5 6">
    <name type="scientific">[Clostridium] celerecrescens 18A</name>
    <dbReference type="NCBI Taxonomy" id="1286362"/>
    <lineage>
        <taxon>Bacteria</taxon>
        <taxon>Bacillati</taxon>
        <taxon>Bacillota</taxon>
        <taxon>Clostridia</taxon>
        <taxon>Lachnospirales</taxon>
        <taxon>Lachnospiraceae</taxon>
        <taxon>Lacrimispora</taxon>
    </lineage>
</organism>
<dbReference type="Pfam" id="PF01638">
    <property type="entry name" value="HxlR"/>
    <property type="match status" value="1"/>
</dbReference>
<dbReference type="SUPFAM" id="SSF46785">
    <property type="entry name" value="Winged helix' DNA-binding domain"/>
    <property type="match status" value="1"/>
</dbReference>
<sequence>MSDKFDANKLCPVNVTQNLLMGKWKLTILWIVSRKTRRFGELQRLIPDVSRGVLVQQLKELERDNLIHREVYKEVPPKVEYSITSIGESFIPIMTQIMEWGASYINKTTTCNVDICIANNFPCSKCHEMLNLEKEAIEDL</sequence>
<evidence type="ECO:0000256" key="2">
    <source>
        <dbReference type="ARBA" id="ARBA00023125"/>
    </source>
</evidence>
<dbReference type="Gene3D" id="1.10.10.10">
    <property type="entry name" value="Winged helix-like DNA-binding domain superfamily/Winged helix DNA-binding domain"/>
    <property type="match status" value="1"/>
</dbReference>
<dbReference type="GO" id="GO:0003677">
    <property type="term" value="F:DNA binding"/>
    <property type="evidence" value="ECO:0007669"/>
    <property type="project" value="UniProtKB-KW"/>
</dbReference>
<reference evidence="5 6" key="1">
    <citation type="submission" date="2017-11" db="EMBL/GenBank/DDBJ databases">
        <title>Understudied soil microbes with underappreciated capabilities: Untangling the Clostridium saccharolyticum group.</title>
        <authorList>
            <person name="Leschine S."/>
        </authorList>
    </citation>
    <scope>NUCLEOTIDE SEQUENCE [LARGE SCALE GENOMIC DNA]</scope>
    <source>
        <strain evidence="5 6">18A</strain>
    </source>
</reference>
<dbReference type="EMBL" id="PGET01000001">
    <property type="protein sequence ID" value="PJJ29075.1"/>
    <property type="molecule type" value="Genomic_DNA"/>
</dbReference>
<dbReference type="InterPro" id="IPR036388">
    <property type="entry name" value="WH-like_DNA-bd_sf"/>
</dbReference>
<dbReference type="RefSeq" id="WP_100305504.1">
    <property type="nucleotide sequence ID" value="NZ_PGET01000001.1"/>
</dbReference>
<protein>
    <submittedName>
        <fullName evidence="5">HxlR family transcriptional regulator</fullName>
    </submittedName>
</protein>
<keyword evidence="3" id="KW-0804">Transcription</keyword>
<feature type="domain" description="HTH hxlR-type" evidence="4">
    <location>
        <begin position="11"/>
        <end position="109"/>
    </location>
</feature>
<evidence type="ECO:0000259" key="4">
    <source>
        <dbReference type="PROSITE" id="PS51118"/>
    </source>
</evidence>
<comment type="caution">
    <text evidence="5">The sequence shown here is derived from an EMBL/GenBank/DDBJ whole genome shotgun (WGS) entry which is preliminary data.</text>
</comment>
<dbReference type="OrthoDB" id="9791143at2"/>
<evidence type="ECO:0000313" key="5">
    <source>
        <dbReference type="EMBL" id="PJJ29075.1"/>
    </source>
</evidence>
<name>A0A2M8Z6K4_9FIRM</name>
<evidence type="ECO:0000256" key="1">
    <source>
        <dbReference type="ARBA" id="ARBA00023015"/>
    </source>
</evidence>
<accession>A0A2M8Z6K4</accession>
<dbReference type="InterPro" id="IPR036390">
    <property type="entry name" value="WH_DNA-bd_sf"/>
</dbReference>
<dbReference type="PANTHER" id="PTHR33204">
    <property type="entry name" value="TRANSCRIPTIONAL REGULATOR, MARR FAMILY"/>
    <property type="match status" value="1"/>
</dbReference>
<keyword evidence="1" id="KW-0805">Transcription regulation</keyword>
<keyword evidence="2" id="KW-0238">DNA-binding</keyword>
<dbReference type="AlphaFoldDB" id="A0A2M8Z6K4"/>
<dbReference type="InterPro" id="IPR002577">
    <property type="entry name" value="HTH_HxlR"/>
</dbReference>
<evidence type="ECO:0000313" key="6">
    <source>
        <dbReference type="Proteomes" id="UP000231092"/>
    </source>
</evidence>
<dbReference type="Proteomes" id="UP000231092">
    <property type="component" value="Unassembled WGS sequence"/>
</dbReference>
<dbReference type="PROSITE" id="PS51118">
    <property type="entry name" value="HTH_HXLR"/>
    <property type="match status" value="1"/>
</dbReference>
<proteinExistence type="predicted"/>
<gene>
    <name evidence="5" type="ORF">H171_2604</name>
</gene>